<keyword evidence="4 5" id="KW-0539">Nucleus</keyword>
<reference evidence="8" key="1">
    <citation type="journal article" date="2012" name="Nat. Genet.">
        <title>Whole-genome sequence of Schistosoma haematobium.</title>
        <authorList>
            <person name="Young N.D."/>
            <person name="Jex A.R."/>
            <person name="Li B."/>
            <person name="Liu S."/>
            <person name="Yang L."/>
            <person name="Xiong Z."/>
            <person name="Li Y."/>
            <person name="Cantacessi C."/>
            <person name="Hall R.S."/>
            <person name="Xu X."/>
            <person name="Chen F."/>
            <person name="Wu X."/>
            <person name="Zerlotini A."/>
            <person name="Oliveira G."/>
            <person name="Hofmann A."/>
            <person name="Zhang G."/>
            <person name="Fang X."/>
            <person name="Kang Y."/>
            <person name="Campbell B.E."/>
            <person name="Loukas A."/>
            <person name="Ranganathan S."/>
            <person name="Rollinson D."/>
            <person name="Rinaldi G."/>
            <person name="Brindley P.J."/>
            <person name="Yang H."/>
            <person name="Wang J."/>
            <person name="Wang J."/>
            <person name="Gasser R.B."/>
        </authorList>
    </citation>
    <scope>NUCLEOTIDE SEQUENCE [LARGE SCALE GENOMIC DNA]</scope>
</reference>
<name>A0A095APJ7_SCHHA</name>
<sequence>MTFNSSTGQLINLSHNHNSHNENRNFRINSVLGLPNLLGLQSNNLPISHSIHNSRLDSQSSLTMSTAAMNPTTVTDFYGQRNQQSMKLPIPPWLTNNEWDKKHYADLICNFKSPSNLSDNLVEANRNNHSLSESSFEDTNEHDQTHSLFKCLKNTTESTGSTVSSMIGNTNNSTPVSSTATQKTNSSFSPSRFLTLDSNQQNQESTGDNHQLSGSLTTTMNTITTSTGASSILNDVHSMKMNYSQSVIAMAAMAAAALATNNFKIHQLNMDSSNLLLSSTSPTSSTGATTSSETSGIRPEVELIDKSLWDKFHCHGTEMVITKSGSEHLVFNIIPSSHASLISSIG</sequence>
<protein>
    <recommendedName>
        <fullName evidence="7">T-box domain-containing protein</fullName>
    </recommendedName>
</protein>
<evidence type="ECO:0000256" key="2">
    <source>
        <dbReference type="ARBA" id="ARBA00023125"/>
    </source>
</evidence>
<evidence type="ECO:0000256" key="5">
    <source>
        <dbReference type="PROSITE-ProRule" id="PRU00201"/>
    </source>
</evidence>
<proteinExistence type="predicted"/>
<keyword evidence="2 5" id="KW-0238">DNA-binding</keyword>
<keyword evidence="3" id="KW-0804">Transcription</keyword>
<organism evidence="8">
    <name type="scientific">Schistosoma haematobium</name>
    <name type="common">Blood fluke</name>
    <dbReference type="NCBI Taxonomy" id="6185"/>
    <lineage>
        <taxon>Eukaryota</taxon>
        <taxon>Metazoa</taxon>
        <taxon>Spiralia</taxon>
        <taxon>Lophotrochozoa</taxon>
        <taxon>Platyhelminthes</taxon>
        <taxon>Trematoda</taxon>
        <taxon>Digenea</taxon>
        <taxon>Strigeidida</taxon>
        <taxon>Schistosomatoidea</taxon>
        <taxon>Schistosomatidae</taxon>
        <taxon>Schistosoma</taxon>
    </lineage>
</organism>
<feature type="region of interest" description="Disordered" evidence="6">
    <location>
        <begin position="160"/>
        <end position="190"/>
    </location>
</feature>
<evidence type="ECO:0000313" key="8">
    <source>
        <dbReference type="EMBL" id="KGB36211.1"/>
    </source>
</evidence>
<keyword evidence="1" id="KW-0805">Transcription regulation</keyword>
<dbReference type="EMBL" id="KL250754">
    <property type="protein sequence ID" value="KGB36211.1"/>
    <property type="molecule type" value="Genomic_DNA"/>
</dbReference>
<dbReference type="InterPro" id="IPR008967">
    <property type="entry name" value="p53-like_TF_DNA-bd_sf"/>
</dbReference>
<evidence type="ECO:0000256" key="3">
    <source>
        <dbReference type="ARBA" id="ARBA00023163"/>
    </source>
</evidence>
<evidence type="ECO:0000256" key="1">
    <source>
        <dbReference type="ARBA" id="ARBA00023015"/>
    </source>
</evidence>
<accession>A0A095APJ7</accession>
<evidence type="ECO:0000256" key="4">
    <source>
        <dbReference type="ARBA" id="ARBA00023242"/>
    </source>
</evidence>
<feature type="compositionally biased region" description="Low complexity" evidence="6">
    <location>
        <begin position="278"/>
        <end position="295"/>
    </location>
</feature>
<feature type="region of interest" description="Disordered" evidence="6">
    <location>
        <begin position="278"/>
        <end position="297"/>
    </location>
</feature>
<dbReference type="PROSITE" id="PS50252">
    <property type="entry name" value="TBOX_3"/>
    <property type="match status" value="1"/>
</dbReference>
<comment type="caution">
    <text evidence="5">Lacks conserved residue(s) required for the propagation of feature annotation.</text>
</comment>
<comment type="subcellular location">
    <subcellularLocation>
        <location evidence="5">Nucleus</location>
    </subcellularLocation>
</comment>
<feature type="domain" description="T-box" evidence="7">
    <location>
        <begin position="303"/>
        <end position="325"/>
    </location>
</feature>
<dbReference type="GO" id="GO:0005634">
    <property type="term" value="C:nucleus"/>
    <property type="evidence" value="ECO:0007669"/>
    <property type="project" value="UniProtKB-SubCell"/>
</dbReference>
<dbReference type="GO" id="GO:0045893">
    <property type="term" value="P:positive regulation of DNA-templated transcription"/>
    <property type="evidence" value="ECO:0007669"/>
    <property type="project" value="InterPro"/>
</dbReference>
<dbReference type="InterPro" id="IPR046360">
    <property type="entry name" value="T-box_DNA-bd"/>
</dbReference>
<dbReference type="GO" id="GO:0003677">
    <property type="term" value="F:DNA binding"/>
    <property type="evidence" value="ECO:0007669"/>
    <property type="project" value="UniProtKB-UniRule"/>
</dbReference>
<dbReference type="SUPFAM" id="SSF49417">
    <property type="entry name" value="p53-like transcription factors"/>
    <property type="match status" value="1"/>
</dbReference>
<evidence type="ECO:0000259" key="7">
    <source>
        <dbReference type="PROSITE" id="PS50252"/>
    </source>
</evidence>
<dbReference type="AlphaFoldDB" id="A0A095APJ7"/>
<dbReference type="Gene3D" id="2.60.40.820">
    <property type="entry name" value="Transcription factor, T-box"/>
    <property type="match status" value="1"/>
</dbReference>
<dbReference type="GO" id="GO:0003700">
    <property type="term" value="F:DNA-binding transcription factor activity"/>
    <property type="evidence" value="ECO:0007669"/>
    <property type="project" value="InterPro"/>
</dbReference>
<dbReference type="InterPro" id="IPR036960">
    <property type="entry name" value="T-box_sf"/>
</dbReference>
<dbReference type="STRING" id="6185.A0A095APJ7"/>
<gene>
    <name evidence="8" type="ORF">MS3_04492</name>
</gene>
<evidence type="ECO:0000256" key="6">
    <source>
        <dbReference type="SAM" id="MobiDB-lite"/>
    </source>
</evidence>